<dbReference type="AlphaFoldDB" id="A0AAN4Z1C4"/>
<sequence length="357" mass="40206">MLPFFICLLHAVAAEKFFDPTHADFKQCGFNRRSLLCDPDGVLKAADRNRLYNELQMMESRTSLRRKGEKIGNCSRAGITPAIYIVRTGGEEKTSQIGAFIRDNWNLDERCKNNLVIVLSSTETRYQVYLNSTYHPSLSQLDVVHFLKREANYIKYGNFGSALSNLLDKVILRVMTKYTKWTPSSFPNPMGSDHNKCGLKAEGALCDPDRILDAEERETILVYLETFEKLTRHSPGASSRLSALACSERGYSMGLALMRNVRGGTLDNLHDVTDNILNTWKLDEQCGKHFVMAMSLDDGLISIRAPPDSLLKTERFTEYFENNKSLVLRGEIRDALGGILENAVEDALSGKLFTVNK</sequence>
<evidence type="ECO:0000313" key="1">
    <source>
        <dbReference type="EMBL" id="GMR30746.1"/>
    </source>
</evidence>
<dbReference type="Gene3D" id="3.10.310.50">
    <property type="match status" value="1"/>
</dbReference>
<reference evidence="2" key="1">
    <citation type="submission" date="2022-10" db="EMBL/GenBank/DDBJ databases">
        <title>Genome assembly of Pristionchus species.</title>
        <authorList>
            <person name="Yoshida K."/>
            <person name="Sommer R.J."/>
        </authorList>
    </citation>
    <scope>NUCLEOTIDE SEQUENCE [LARGE SCALE GENOMIC DNA]</scope>
    <source>
        <strain evidence="2">RS5460</strain>
    </source>
</reference>
<dbReference type="Pfam" id="PF17175">
    <property type="entry name" value="MOLO1"/>
    <property type="match status" value="2"/>
</dbReference>
<comment type="caution">
    <text evidence="1">The sequence shown here is derived from an EMBL/GenBank/DDBJ whole genome shotgun (WGS) entry which is preliminary data.</text>
</comment>
<proteinExistence type="predicted"/>
<dbReference type="Proteomes" id="UP001328107">
    <property type="component" value="Unassembled WGS sequence"/>
</dbReference>
<dbReference type="PANTHER" id="PTHR33748">
    <property type="entry name" value="PROTEIN CBG04600"/>
    <property type="match status" value="1"/>
</dbReference>
<evidence type="ECO:0008006" key="3">
    <source>
        <dbReference type="Google" id="ProtNLM"/>
    </source>
</evidence>
<dbReference type="GO" id="GO:0005892">
    <property type="term" value="C:acetylcholine-gated channel complex"/>
    <property type="evidence" value="ECO:0007669"/>
    <property type="project" value="InterPro"/>
</dbReference>
<evidence type="ECO:0000313" key="2">
    <source>
        <dbReference type="Proteomes" id="UP001328107"/>
    </source>
</evidence>
<organism evidence="1 2">
    <name type="scientific">Pristionchus mayeri</name>
    <dbReference type="NCBI Taxonomy" id="1317129"/>
    <lineage>
        <taxon>Eukaryota</taxon>
        <taxon>Metazoa</taxon>
        <taxon>Ecdysozoa</taxon>
        <taxon>Nematoda</taxon>
        <taxon>Chromadorea</taxon>
        <taxon>Rhabditida</taxon>
        <taxon>Rhabditina</taxon>
        <taxon>Diplogasteromorpha</taxon>
        <taxon>Diplogasteroidea</taxon>
        <taxon>Neodiplogasteridae</taxon>
        <taxon>Pristionchus</taxon>
    </lineage>
</organism>
<dbReference type="InterPro" id="IPR033438">
    <property type="entry name" value="MOLO1"/>
</dbReference>
<dbReference type="EMBL" id="BTRK01000001">
    <property type="protein sequence ID" value="GMR30746.1"/>
    <property type="molecule type" value="Genomic_DNA"/>
</dbReference>
<keyword evidence="2" id="KW-1185">Reference proteome</keyword>
<gene>
    <name evidence="1" type="ORF">PMAYCL1PPCAC_00941</name>
</gene>
<protein>
    <recommendedName>
        <fullName evidence="3">TPM domain-containing protein</fullName>
    </recommendedName>
</protein>
<dbReference type="PANTHER" id="PTHR33748:SF6">
    <property type="entry name" value="TPM_PHOSPHATASE DOMAIN-CONTAINING PROTEIN"/>
    <property type="match status" value="1"/>
</dbReference>
<accession>A0AAN4Z1C4</accession>
<name>A0AAN4Z1C4_9BILA</name>